<evidence type="ECO:0000313" key="2">
    <source>
        <dbReference type="Proteomes" id="UP000509222"/>
    </source>
</evidence>
<accession>A0A7H8QAR2</accession>
<sequence>MIRKKKVFKLFLIWCLALILFLVFLKPETIFKGSSPVADKPYSVEAVQYGTGVLDKKIVFVHFKIDGKKVASRNLAFFENANHTMDLVWDLDVEDETWWRDKYVLLNMTYSTGSWLEPEIQTKSVGFDFGSGK</sequence>
<dbReference type="EMBL" id="CP051177">
    <property type="protein sequence ID" value="QKX50970.1"/>
    <property type="molecule type" value="Genomic_DNA"/>
</dbReference>
<keyword evidence="2" id="KW-1185">Reference proteome</keyword>
<evidence type="ECO:0000313" key="1">
    <source>
        <dbReference type="EMBL" id="QKX50970.1"/>
    </source>
</evidence>
<dbReference type="Proteomes" id="UP000509222">
    <property type="component" value="Chromosome"/>
</dbReference>
<proteinExistence type="predicted"/>
<dbReference type="AlphaFoldDB" id="A0A7H8QAR2"/>
<protein>
    <submittedName>
        <fullName evidence="1">Uncharacterized protein</fullName>
    </submittedName>
</protein>
<dbReference type="RefSeq" id="WP_053166145.1">
    <property type="nucleotide sequence ID" value="NZ_CP051177.1"/>
</dbReference>
<organism evidence="1 2">
    <name type="scientific">Planococcus glaciei</name>
    <dbReference type="NCBI Taxonomy" id="459472"/>
    <lineage>
        <taxon>Bacteria</taxon>
        <taxon>Bacillati</taxon>
        <taxon>Bacillota</taxon>
        <taxon>Bacilli</taxon>
        <taxon>Bacillales</taxon>
        <taxon>Caryophanaceae</taxon>
        <taxon>Planococcus</taxon>
    </lineage>
</organism>
<gene>
    <name evidence="1" type="ORF">HF394_10450</name>
</gene>
<name>A0A7H8QAR2_9BACL</name>
<reference evidence="2" key="1">
    <citation type="submission" date="2020-06" db="EMBL/GenBank/DDBJ databases">
        <title>Isolation of Planomicrobium glaciei.</title>
        <authorList>
            <person name="Malisova L."/>
            <person name="Safrankova R."/>
            <person name="Jakubu V."/>
            <person name="Spanelova P."/>
        </authorList>
    </citation>
    <scope>NUCLEOTIDE SEQUENCE [LARGE SCALE GENOMIC DNA]</scope>
    <source>
        <strain evidence="2">NRL-ATB46093</strain>
    </source>
</reference>